<protein>
    <submittedName>
        <fullName evidence="1">Uncharacterized protein</fullName>
    </submittedName>
</protein>
<organism evidence="1">
    <name type="scientific">Escherichia coli</name>
    <dbReference type="NCBI Taxonomy" id="562"/>
    <lineage>
        <taxon>Bacteria</taxon>
        <taxon>Pseudomonadati</taxon>
        <taxon>Pseudomonadota</taxon>
        <taxon>Gammaproteobacteria</taxon>
        <taxon>Enterobacterales</taxon>
        <taxon>Enterobacteriaceae</taxon>
        <taxon>Escherichia</taxon>
    </lineage>
</organism>
<accession>A0A890DD54</accession>
<name>A0A890DD54_ECOLX</name>
<geneLocation type="plasmid" evidence="1">
    <name>pS802-MCR</name>
</geneLocation>
<keyword evidence="1" id="KW-0614">Plasmid</keyword>
<dbReference type="EMBL" id="MW495059">
    <property type="protein sequence ID" value="QRG42607.1"/>
    <property type="molecule type" value="Genomic_DNA"/>
</dbReference>
<reference evidence="1" key="1">
    <citation type="submission" date="2021-01" db="EMBL/GenBank/DDBJ databases">
        <authorList>
            <person name="Lopes R."/>
            <person name="Furlan J.P.R."/>
            <person name="Dos Santos L.D.R."/>
            <person name="Gallo I.F.L."/>
            <person name="Stehling E.G."/>
        </authorList>
    </citation>
    <scope>NUCLEOTIDE SEQUENCE</scope>
    <source>
        <strain evidence="1">S802</strain>
        <plasmid evidence="1">pS802-MCR</plasmid>
    </source>
</reference>
<sequence length="205" mass="22164">MEGAMSDVIGKGFQVLSIEGGKSIEVLYWLAPNAMCFTTWERPFDVINFDKAGQKWNVSEGLPANAVYIGTYQKPVGVSEALATGCEVVLSSKVVQAQTALHDAGFTILSFHPLLDESGDLAVPTDFEMVHTGGGCMALRRDIGDFYMLLTTGDGSDVPDLDDWGDSLIGVYRKDDGEEVACVTALEWFEVMGEQVPVLGCRNTP</sequence>
<dbReference type="AlphaFoldDB" id="A0A890DD54"/>
<proteinExistence type="predicted"/>
<evidence type="ECO:0000313" key="1">
    <source>
        <dbReference type="EMBL" id="QRG42607.1"/>
    </source>
</evidence>
<dbReference type="RefSeq" id="WP_015026502.1">
    <property type="nucleotide sequence ID" value="NZ_MW495059.1"/>
</dbReference>